<organism evidence="1 2">
    <name type="scientific">Citrus x changshan-huyou</name>
    <dbReference type="NCBI Taxonomy" id="2935761"/>
    <lineage>
        <taxon>Eukaryota</taxon>
        <taxon>Viridiplantae</taxon>
        <taxon>Streptophyta</taxon>
        <taxon>Embryophyta</taxon>
        <taxon>Tracheophyta</taxon>
        <taxon>Spermatophyta</taxon>
        <taxon>Magnoliopsida</taxon>
        <taxon>eudicotyledons</taxon>
        <taxon>Gunneridae</taxon>
        <taxon>Pentapetalae</taxon>
        <taxon>rosids</taxon>
        <taxon>malvids</taxon>
        <taxon>Sapindales</taxon>
        <taxon>Rutaceae</taxon>
        <taxon>Aurantioideae</taxon>
        <taxon>Citrus</taxon>
    </lineage>
</organism>
<protein>
    <submittedName>
        <fullName evidence="1">Uncharacterized protein</fullName>
    </submittedName>
</protein>
<dbReference type="EMBL" id="JBCGBO010000003">
    <property type="protein sequence ID" value="KAK9216321.1"/>
    <property type="molecule type" value="Genomic_DNA"/>
</dbReference>
<keyword evidence="2" id="KW-1185">Reference proteome</keyword>
<dbReference type="Proteomes" id="UP001428341">
    <property type="component" value="Unassembled WGS sequence"/>
</dbReference>
<evidence type="ECO:0000313" key="2">
    <source>
        <dbReference type="Proteomes" id="UP001428341"/>
    </source>
</evidence>
<reference evidence="1 2" key="1">
    <citation type="submission" date="2024-05" db="EMBL/GenBank/DDBJ databases">
        <title>Haplotype-resolved chromosome-level genome assembly of Huyou (Citrus changshanensis).</title>
        <authorList>
            <person name="Miao C."/>
            <person name="Chen W."/>
            <person name="Wu Y."/>
            <person name="Wang L."/>
            <person name="Zhao S."/>
            <person name="Grierson D."/>
            <person name="Xu C."/>
            <person name="Chen K."/>
        </authorList>
    </citation>
    <scope>NUCLEOTIDE SEQUENCE [LARGE SCALE GENOMIC DNA]</scope>
    <source>
        <strain evidence="1">01-14</strain>
        <tissue evidence="1">Leaf</tissue>
    </source>
</reference>
<sequence>MLHAKNIVVHITIICSIQEAEILRCSNALDACGRHENEDQTMAWTLALVWGDGEGERGSICPQFALCMRRRLPIKLQIFALCMRRRLQIFQNICVMHAKKTAD</sequence>
<name>A0AAP0MSC7_9ROSI</name>
<dbReference type="AlphaFoldDB" id="A0AAP0MSC7"/>
<proteinExistence type="predicted"/>
<accession>A0AAP0MSC7</accession>
<comment type="caution">
    <text evidence="1">The sequence shown here is derived from an EMBL/GenBank/DDBJ whole genome shotgun (WGS) entry which is preliminary data.</text>
</comment>
<gene>
    <name evidence="1" type="ORF">WN944_008330</name>
</gene>
<evidence type="ECO:0000313" key="1">
    <source>
        <dbReference type="EMBL" id="KAK9216321.1"/>
    </source>
</evidence>